<dbReference type="WBParaSite" id="RSKR_0000001500.1">
    <property type="protein sequence ID" value="RSKR_0000001500.1"/>
    <property type="gene ID" value="RSKR_0000001500"/>
</dbReference>
<organism evidence="1 2">
    <name type="scientific">Rhabditophanes sp. KR3021</name>
    <dbReference type="NCBI Taxonomy" id="114890"/>
    <lineage>
        <taxon>Eukaryota</taxon>
        <taxon>Metazoa</taxon>
        <taxon>Ecdysozoa</taxon>
        <taxon>Nematoda</taxon>
        <taxon>Chromadorea</taxon>
        <taxon>Rhabditida</taxon>
        <taxon>Tylenchina</taxon>
        <taxon>Panagrolaimomorpha</taxon>
        <taxon>Strongyloidoidea</taxon>
        <taxon>Alloionematidae</taxon>
        <taxon>Rhabditophanes</taxon>
    </lineage>
</organism>
<proteinExistence type="predicted"/>
<reference evidence="2" key="1">
    <citation type="submission" date="2016-11" db="UniProtKB">
        <authorList>
            <consortium name="WormBaseParasite"/>
        </authorList>
    </citation>
    <scope>IDENTIFICATION</scope>
    <source>
        <strain evidence="2">KR3021</strain>
    </source>
</reference>
<evidence type="ECO:0000313" key="1">
    <source>
        <dbReference type="Proteomes" id="UP000095286"/>
    </source>
</evidence>
<evidence type="ECO:0000313" key="2">
    <source>
        <dbReference type="WBParaSite" id="RSKR_0000001500.1"/>
    </source>
</evidence>
<accession>A0AC35TFK7</accession>
<name>A0AC35TFK7_9BILA</name>
<dbReference type="Proteomes" id="UP000095286">
    <property type="component" value="Unplaced"/>
</dbReference>
<sequence>MAAPTPYIGSKISLVSKLDIRYEGILYTVDTQESTIALAKVKSFGTEDRPTANPVSARDEIYEYIIFKASDIKDLIVCETPKQPTQSEGLYSDPAILHVSRESECPPQQQRPPSTESGDSNKRESKAQLAAKETAKPRQPKKEPYLKKEGEGSAKAPGTRGDYVQRGGSSRGGNNVNGRGGYRGNSFVTRGGRVSTGFGRDKLKFDSDYDFVKANEQFQESLSHVISDFRNVGVQDIEKPDESYSDSGDSNHKEDGDEKDACYNRQSSFFDNISCDALEKAEGRSNRPDWRKERITNQETFGHTAVRALNFRSRGGRGPYRGNRGGPPSANYRGTSNSEARPHRGRFQSTGDGRGLYHSSHKRYDDKQSNVPRNPVESK</sequence>
<protein>
    <submittedName>
        <fullName evidence="2">FFD domain-containing protein</fullName>
    </submittedName>
</protein>